<evidence type="ECO:0000313" key="4">
    <source>
        <dbReference type="EMBL" id="KUY21242.1"/>
    </source>
</evidence>
<dbReference type="SUPFAM" id="SSF53649">
    <property type="entry name" value="Alkaline phosphatase-like"/>
    <property type="match status" value="1"/>
</dbReference>
<dbReference type="CDD" id="cd16145">
    <property type="entry name" value="ARS_like"/>
    <property type="match status" value="1"/>
</dbReference>
<comment type="similarity">
    <text evidence="1">Belongs to the sulfatase family.</text>
</comment>
<dbReference type="PANTHER" id="PTHR43751">
    <property type="entry name" value="SULFATASE"/>
    <property type="match status" value="1"/>
</dbReference>
<dbReference type="InterPro" id="IPR017850">
    <property type="entry name" value="Alkaline_phosphatase_core_sf"/>
</dbReference>
<dbReference type="InterPro" id="IPR000917">
    <property type="entry name" value="Sulfatase_N"/>
</dbReference>
<dbReference type="InterPro" id="IPR024607">
    <property type="entry name" value="Sulfatase_CS"/>
</dbReference>
<feature type="domain" description="Sulfatase N-terminal" evidence="3">
    <location>
        <begin position="28"/>
        <end position="384"/>
    </location>
</feature>
<dbReference type="Gene3D" id="3.30.1120.10">
    <property type="match status" value="1"/>
</dbReference>
<evidence type="ECO:0000259" key="3">
    <source>
        <dbReference type="Pfam" id="PF00884"/>
    </source>
</evidence>
<dbReference type="RefSeq" id="WP_059344775.1">
    <property type="nucleotide sequence ID" value="NZ_CP140570.1"/>
</dbReference>
<evidence type="ECO:0000256" key="1">
    <source>
        <dbReference type="ARBA" id="ARBA00008779"/>
    </source>
</evidence>
<comment type="caution">
    <text evidence="4">The sequence shown here is derived from an EMBL/GenBank/DDBJ whole genome shotgun (WGS) entry which is preliminary data.</text>
</comment>
<dbReference type="Gene3D" id="3.40.720.10">
    <property type="entry name" value="Alkaline Phosphatase, subunit A"/>
    <property type="match status" value="1"/>
</dbReference>
<gene>
    <name evidence="4" type="ORF">ATB95_10180</name>
</gene>
<dbReference type="InterPro" id="IPR052701">
    <property type="entry name" value="GAG_Ulvan_Degrading_Sulfatases"/>
</dbReference>
<dbReference type="EMBL" id="LNOI01000001">
    <property type="protein sequence ID" value="KUY21242.1"/>
    <property type="molecule type" value="Genomic_DNA"/>
</dbReference>
<protein>
    <submittedName>
        <fullName evidence="4">N-acetylgalactosamine-6-sulfatase</fullName>
    </submittedName>
</protein>
<keyword evidence="2" id="KW-0378">Hydrolase</keyword>
<reference evidence="4 5" key="1">
    <citation type="submission" date="2015-11" db="EMBL/GenBank/DDBJ databases">
        <authorList>
            <person name="Nicholson A.C."/>
            <person name="Humrighouse B.W."/>
            <person name="Graziano J."/>
            <person name="Lasker B."/>
            <person name="Whitney A.M."/>
            <person name="Mcquiston J.R."/>
        </authorList>
    </citation>
    <scope>NUCLEOTIDE SEQUENCE [LARGE SCALE GENOMIC DNA]</scope>
    <source>
        <strain evidence="4 5">G4071</strain>
    </source>
</reference>
<name>A0ABD4DQM5_ELIMR</name>
<dbReference type="GO" id="GO:0016787">
    <property type="term" value="F:hydrolase activity"/>
    <property type="evidence" value="ECO:0007669"/>
    <property type="project" value="UniProtKB-KW"/>
</dbReference>
<dbReference type="Pfam" id="PF00884">
    <property type="entry name" value="Sulfatase"/>
    <property type="match status" value="1"/>
</dbReference>
<dbReference type="AlphaFoldDB" id="A0ABD4DQM5"/>
<accession>A0ABD4DQM5</accession>
<organism evidence="4 5">
    <name type="scientific">Elizabethkingia miricola</name>
    <name type="common">Chryseobacterium miricola</name>
    <dbReference type="NCBI Taxonomy" id="172045"/>
    <lineage>
        <taxon>Bacteria</taxon>
        <taxon>Pseudomonadati</taxon>
        <taxon>Bacteroidota</taxon>
        <taxon>Flavobacteriia</taxon>
        <taxon>Flavobacteriales</taxon>
        <taxon>Weeksellaceae</taxon>
        <taxon>Elizabethkingia</taxon>
    </lineage>
</organism>
<dbReference type="Proteomes" id="UP000064412">
    <property type="component" value="Unassembled WGS sequence"/>
</dbReference>
<proteinExistence type="inferred from homology"/>
<evidence type="ECO:0000313" key="5">
    <source>
        <dbReference type="Proteomes" id="UP000064412"/>
    </source>
</evidence>
<sequence length="495" mass="56692">MTINFKKYILLLLLLYTVKYYSQKEQKPNIIYIYADDMGYGEIEPYGQKKIKTPHLVELAKQGMTFTQHYTSMPVCAPARAMLMTGKHGGHSYIRSNYELGGFSDSLEAGQMPLPEGTFTLPKMLKKMGYYTGMAGKWGLGMNNSTGSPSRQGFDYYISILDQKQAHNFYPTHLWENDKQLPLNNEPFFVHKVLDPKTATDDDFAAFTGKEYATDVMTNRALQFIQNHKDKPFFLYLPYTQPHVSLQAPQEYIDMYKNLFNDTPYYGQQGYAPSKYPLATYAAMITYLDDQIGKIIKMVERLGLTGNTIIMFSSDNGTTFNGGVNPSYFNSVRGMRGLKMDVFEGGIRIPFIASWPGHISANTKTDLVSVQYDLMATFADLLGYTLENTDGISMLPTLLGRKQAARDFIYWEYPEKGGQIAIRKGKWKAVKLEVKKNGYNNVPWMLFDLEIDPTESTNIAMQYPEMLKEFEDILWREHQPAHIKEWEFIAPKFSK</sequence>
<dbReference type="PROSITE" id="PS00523">
    <property type="entry name" value="SULFATASE_1"/>
    <property type="match status" value="1"/>
</dbReference>
<evidence type="ECO:0000256" key="2">
    <source>
        <dbReference type="ARBA" id="ARBA00022801"/>
    </source>
</evidence>
<dbReference type="PANTHER" id="PTHR43751:SF3">
    <property type="entry name" value="SULFATASE N-TERMINAL DOMAIN-CONTAINING PROTEIN"/>
    <property type="match status" value="1"/>
</dbReference>